<dbReference type="RefSeq" id="WP_369184131.1">
    <property type="nucleotide sequence ID" value="NZ_CP163445.1"/>
</dbReference>
<dbReference type="PROSITE" id="PS50943">
    <property type="entry name" value="HTH_CROC1"/>
    <property type="match status" value="1"/>
</dbReference>
<dbReference type="InterPro" id="IPR001387">
    <property type="entry name" value="Cro/C1-type_HTH"/>
</dbReference>
<evidence type="ECO:0000313" key="2">
    <source>
        <dbReference type="EMBL" id="XDQ81158.1"/>
    </source>
</evidence>
<dbReference type="Gene3D" id="1.10.260.40">
    <property type="entry name" value="lambda repressor-like DNA-binding domains"/>
    <property type="match status" value="1"/>
</dbReference>
<dbReference type="EMBL" id="CP163445">
    <property type="protein sequence ID" value="XDQ81158.1"/>
    <property type="molecule type" value="Genomic_DNA"/>
</dbReference>
<dbReference type="GO" id="GO:0003677">
    <property type="term" value="F:DNA binding"/>
    <property type="evidence" value="ECO:0007669"/>
    <property type="project" value="InterPro"/>
</dbReference>
<evidence type="ECO:0000259" key="1">
    <source>
        <dbReference type="PROSITE" id="PS50943"/>
    </source>
</evidence>
<protein>
    <submittedName>
        <fullName evidence="2">XRE family transcriptional regulator</fullName>
    </submittedName>
</protein>
<name>A0AB39TQ19_9ACTN</name>
<dbReference type="AlphaFoldDB" id="A0AB39TQ19"/>
<feature type="domain" description="HTH cro/C1-type" evidence="1">
    <location>
        <begin position="52"/>
        <end position="84"/>
    </location>
</feature>
<sequence length="147" mass="15961">MPVEESAGAGSVASRLEHLFATVHPADRGPYTNPEVAQAINEKAGHQVLGATYLWQLRKGKRTDPTHSRLTAIADFFGVSPLYFYEEETAKRTDEQLRLASALRSASIRQMVLDMDGLSERSMAAIATMIQSARAMEGLPDSGAAPE</sequence>
<reference evidence="2" key="1">
    <citation type="submission" date="2024-07" db="EMBL/GenBank/DDBJ databases">
        <authorList>
            <person name="Yu S.T."/>
        </authorList>
    </citation>
    <scope>NUCLEOTIDE SEQUENCE</scope>
    <source>
        <strain evidence="2">Y1</strain>
    </source>
</reference>
<accession>A0AB39TQ19</accession>
<organism evidence="2">
    <name type="scientific">Streptomyces sp. Y1</name>
    <dbReference type="NCBI Taxonomy" id="3238634"/>
    <lineage>
        <taxon>Bacteria</taxon>
        <taxon>Bacillati</taxon>
        <taxon>Actinomycetota</taxon>
        <taxon>Actinomycetes</taxon>
        <taxon>Kitasatosporales</taxon>
        <taxon>Streptomycetaceae</taxon>
        <taxon>Streptomyces</taxon>
    </lineage>
</organism>
<proteinExistence type="predicted"/>
<gene>
    <name evidence="2" type="ORF">AB2U05_23195</name>
</gene>
<dbReference type="InterPro" id="IPR010982">
    <property type="entry name" value="Lambda_DNA-bd_dom_sf"/>
</dbReference>